<evidence type="ECO:0000259" key="2">
    <source>
        <dbReference type="PROSITE" id="PS50235"/>
    </source>
</evidence>
<feature type="region of interest" description="Disordered" evidence="1">
    <location>
        <begin position="885"/>
        <end position="908"/>
    </location>
</feature>
<feature type="compositionally biased region" description="Polar residues" evidence="1">
    <location>
        <begin position="822"/>
        <end position="853"/>
    </location>
</feature>
<feature type="domain" description="USP" evidence="2">
    <location>
        <begin position="322"/>
        <end position="593"/>
    </location>
</feature>
<dbReference type="GO" id="GO:0015030">
    <property type="term" value="C:Cajal body"/>
    <property type="evidence" value="ECO:0007669"/>
    <property type="project" value="TreeGrafter"/>
</dbReference>
<dbReference type="InterPro" id="IPR028890">
    <property type="entry name" value="Peptidase_C98"/>
</dbReference>
<dbReference type="PANTHER" id="PTHR15294">
    <property type="entry name" value="RETINOVIN-RELATED"/>
    <property type="match status" value="1"/>
</dbReference>
<dbReference type="Ensembl" id="ENSOABT00000050605.2">
    <property type="protein sequence ID" value="ENSOABP00000049339.2"/>
    <property type="gene ID" value="ENSOABG00000022020.2"/>
</dbReference>
<dbReference type="PANTHER" id="PTHR15294:SF3">
    <property type="entry name" value="SUMO-SPECIFIC ISOPEPTIDASE USPL1"/>
    <property type="match status" value="1"/>
</dbReference>
<feature type="compositionally biased region" description="Polar residues" evidence="1">
    <location>
        <begin position="706"/>
        <end position="731"/>
    </location>
</feature>
<dbReference type="InterPro" id="IPR028889">
    <property type="entry name" value="USP"/>
</dbReference>
<sequence length="1149" mass="124989">MVIYCGWHRTAMDPNSRSSCLPITGEDTGLEALASPLAGYLGKVQGRAASLDYCPWCTSKGLSYALHSYRISLQDSITLCTNPQCLFPLVSRSLEDVLASLDAVEPVVGNKRKNASTEEKEELIKPSFKRLRSSELGGLEPQGATATPVSPAEDGAVNAVRNGQYAEPTTDEEKLNGYHRDYRVAEVTNRESVEENDPDSVAYADGLAPSILSASAESPLHLSLTTDENEAVLSSHSSTHGISGIELNHERSLPGMQNGFKQDIHLNEIDISQSPQSEQTMCTEISRTEICKNTEGIKSESEDLSGSPLKESEDLVPIPDQLLWRNSDNLCWLDSLLAALFNCKSLQRCKPKDEPQQSSLWQLLKGYENICAAMQVQQQAGSDGIVRVPSHVLQKATADLQSLRMSVFRLLQPKLHCKLGQRETPVFAMPLLLVMDSWVECLFKAAFYWEMKCSECKTTVRKRVMKTLPTFTNILPDWHPLKAAHLGPCNVCCKKNETRTMVLESLPPVFALHFVEGLPNNDVSTYTFSFKGRNYSVTTVIQYKSHLKHFVTWTCSADGSWLEYDDLKYPDCKTHQKLQVPADEMHIVFWEVEDDKELHICSSSSTSALSDNERNNSLNEGSVADEVLAHSPDQSLLIPHNDTDIICALTEDTSSIMDTTVTAGVDTSIGATTLLDTFEGLTHSDIITLTLVEVKPDVEMQSLNNNHKTADLSTASKNETLDSTPDSSSAAEGNELHHCPSVDLPSTLSDPDSGDGSSSDPTFVPGARRGRGKGIGRGKTVSRAKGKKVASSKAALHTSPSTSSEPCGVNCEQPVVPDTQDKSPSTEITQQGSLMSSTDNPPLSANQSDPTSASLLDQNARWSFLLSKHPLNQVQKSTAKFAPASVTQLKPPPPPPVHSTPNPVKRPHLPMALYPKPQLRTEDSKDLPVKAADMYGAFCAKSLNNQRPLLSPTVQSQPVTSNPLTNPTVMSNTSLITPGAKALLKASLKRHGSHSSEVPVGLGTTEALRYKLLKQLKSRKKQLARINKMLDKHGGLRLRPDSTDLDSPSTVTSSTYDGATSEDFLSDLLSPATTASNLSPDSTGFFEMFGNGPEGTECMVGAAGRPSETNGGTNGQHDENFLDEFLSRAVSHTPTDMETEALSALDLFI</sequence>
<name>A0A668VER4_OREAU</name>
<proteinExistence type="predicted"/>
<dbReference type="GO" id="GO:0016926">
    <property type="term" value="P:protein desumoylation"/>
    <property type="evidence" value="ECO:0007669"/>
    <property type="project" value="TreeGrafter"/>
</dbReference>
<keyword evidence="4" id="KW-1185">Reference proteome</keyword>
<accession>A0A668VER4</accession>
<dbReference type="PROSITE" id="PS50235">
    <property type="entry name" value="USP_3"/>
    <property type="match status" value="1"/>
</dbReference>
<dbReference type="InterPro" id="IPR033505">
    <property type="entry name" value="USPL1"/>
</dbReference>
<organism evidence="3 4">
    <name type="scientific">Oreochromis aureus</name>
    <name type="common">Israeli tilapia</name>
    <name type="synonym">Chromis aureus</name>
    <dbReference type="NCBI Taxonomy" id="47969"/>
    <lineage>
        <taxon>Eukaryota</taxon>
        <taxon>Metazoa</taxon>
        <taxon>Chordata</taxon>
        <taxon>Craniata</taxon>
        <taxon>Vertebrata</taxon>
        <taxon>Euteleostomi</taxon>
        <taxon>Actinopterygii</taxon>
        <taxon>Neopterygii</taxon>
        <taxon>Teleostei</taxon>
        <taxon>Neoteleostei</taxon>
        <taxon>Acanthomorphata</taxon>
        <taxon>Ovalentaria</taxon>
        <taxon>Cichlomorphae</taxon>
        <taxon>Cichliformes</taxon>
        <taxon>Cichlidae</taxon>
        <taxon>African cichlids</taxon>
        <taxon>Pseudocrenilabrinae</taxon>
        <taxon>Oreochromini</taxon>
        <taxon>Oreochromis</taxon>
    </lineage>
</organism>
<protein>
    <recommendedName>
        <fullName evidence="2">USP domain-containing protein</fullName>
    </recommendedName>
</protein>
<reference evidence="3" key="2">
    <citation type="submission" date="2025-09" db="UniProtKB">
        <authorList>
            <consortium name="Ensembl"/>
        </authorList>
    </citation>
    <scope>IDENTIFICATION</scope>
</reference>
<dbReference type="Proteomes" id="UP000472276">
    <property type="component" value="Unassembled WGS sequence"/>
</dbReference>
<dbReference type="InterPro" id="IPR038765">
    <property type="entry name" value="Papain-like_cys_pep_sf"/>
</dbReference>
<feature type="compositionally biased region" description="Polar residues" evidence="1">
    <location>
        <begin position="1045"/>
        <end position="1058"/>
    </location>
</feature>
<dbReference type="RefSeq" id="XP_031584999.2">
    <property type="nucleotide sequence ID" value="XM_031729139.2"/>
</dbReference>
<dbReference type="RefSeq" id="XP_031584998.2">
    <property type="nucleotide sequence ID" value="XM_031729138.2"/>
</dbReference>
<dbReference type="RefSeq" id="XP_031584997.2">
    <property type="nucleotide sequence ID" value="XM_031729137.2"/>
</dbReference>
<dbReference type="GO" id="GO:0032183">
    <property type="term" value="F:SUMO binding"/>
    <property type="evidence" value="ECO:0007669"/>
    <property type="project" value="InterPro"/>
</dbReference>
<evidence type="ECO:0000313" key="4">
    <source>
        <dbReference type="Proteomes" id="UP000472276"/>
    </source>
</evidence>
<dbReference type="GO" id="GO:0030576">
    <property type="term" value="P:Cajal body organization"/>
    <property type="evidence" value="ECO:0007669"/>
    <property type="project" value="InterPro"/>
</dbReference>
<reference evidence="3" key="1">
    <citation type="submission" date="2025-08" db="UniProtKB">
        <authorList>
            <consortium name="Ensembl"/>
        </authorList>
    </citation>
    <scope>IDENTIFICATION</scope>
</reference>
<dbReference type="Gene3D" id="3.90.70.10">
    <property type="entry name" value="Cysteine proteinases"/>
    <property type="match status" value="1"/>
</dbReference>
<gene>
    <name evidence="3" type="primary">USPL1</name>
</gene>
<feature type="region of interest" description="Disordered" evidence="1">
    <location>
        <begin position="706"/>
        <end position="853"/>
    </location>
</feature>
<evidence type="ECO:0000313" key="3">
    <source>
        <dbReference type="Ensembl" id="ENSOABP00000049339.2"/>
    </source>
</evidence>
<dbReference type="Pfam" id="PF15499">
    <property type="entry name" value="Peptidase_C98"/>
    <property type="match status" value="1"/>
</dbReference>
<dbReference type="SUPFAM" id="SSF54001">
    <property type="entry name" value="Cysteine proteinases"/>
    <property type="match status" value="1"/>
</dbReference>
<dbReference type="GeneID" id="116311907"/>
<feature type="compositionally biased region" description="Low complexity" evidence="1">
    <location>
        <begin position="741"/>
        <end position="762"/>
    </location>
</feature>
<dbReference type="AlphaFoldDB" id="A0A668VER4"/>
<feature type="compositionally biased region" description="Basic residues" evidence="1">
    <location>
        <begin position="768"/>
        <end position="790"/>
    </location>
</feature>
<evidence type="ECO:0000256" key="1">
    <source>
        <dbReference type="SAM" id="MobiDB-lite"/>
    </source>
</evidence>
<dbReference type="OMA" id="ICATVQV"/>
<feature type="region of interest" description="Disordered" evidence="1">
    <location>
        <begin position="1034"/>
        <end position="1058"/>
    </location>
</feature>